<keyword evidence="3 6" id="KW-1133">Transmembrane helix</keyword>
<feature type="transmembrane region" description="Helical" evidence="6">
    <location>
        <begin position="343"/>
        <end position="367"/>
    </location>
</feature>
<dbReference type="SUPFAM" id="SSF103473">
    <property type="entry name" value="MFS general substrate transporter"/>
    <property type="match status" value="1"/>
</dbReference>
<dbReference type="AlphaFoldDB" id="A0AAD1Y950"/>
<dbReference type="InterPro" id="IPR011701">
    <property type="entry name" value="MFS"/>
</dbReference>
<evidence type="ECO:0000256" key="4">
    <source>
        <dbReference type="ARBA" id="ARBA00023136"/>
    </source>
</evidence>
<comment type="caution">
    <text evidence="7">The sequence shown here is derived from an EMBL/GenBank/DDBJ whole genome shotgun (WGS) entry which is preliminary data.</text>
</comment>
<feature type="region of interest" description="Disordered" evidence="5">
    <location>
        <begin position="1"/>
        <end position="37"/>
    </location>
</feature>
<dbReference type="InterPro" id="IPR036259">
    <property type="entry name" value="MFS_trans_sf"/>
</dbReference>
<feature type="compositionally biased region" description="Basic and acidic residues" evidence="5">
    <location>
        <begin position="26"/>
        <end position="37"/>
    </location>
</feature>
<keyword evidence="2 6" id="KW-0812">Transmembrane</keyword>
<keyword evidence="8" id="KW-1185">Reference proteome</keyword>
<evidence type="ECO:0000313" key="7">
    <source>
        <dbReference type="EMBL" id="CAI2386847.1"/>
    </source>
</evidence>
<comment type="subcellular location">
    <subcellularLocation>
        <location evidence="1">Membrane</location>
        <topology evidence="1">Multi-pass membrane protein</topology>
    </subcellularLocation>
</comment>
<evidence type="ECO:0000256" key="6">
    <source>
        <dbReference type="SAM" id="Phobius"/>
    </source>
</evidence>
<evidence type="ECO:0000256" key="1">
    <source>
        <dbReference type="ARBA" id="ARBA00004141"/>
    </source>
</evidence>
<dbReference type="Pfam" id="PF07690">
    <property type="entry name" value="MFS_1"/>
    <property type="match status" value="1"/>
</dbReference>
<protein>
    <submittedName>
        <fullName evidence="7">Uncharacterized protein</fullName>
    </submittedName>
</protein>
<dbReference type="EMBL" id="CAMPGE010029383">
    <property type="protein sequence ID" value="CAI2386847.1"/>
    <property type="molecule type" value="Genomic_DNA"/>
</dbReference>
<dbReference type="Proteomes" id="UP001295684">
    <property type="component" value="Unassembled WGS sequence"/>
</dbReference>
<evidence type="ECO:0000256" key="5">
    <source>
        <dbReference type="SAM" id="MobiDB-lite"/>
    </source>
</evidence>
<dbReference type="PANTHER" id="PTHR24064">
    <property type="entry name" value="SOLUTE CARRIER FAMILY 22 MEMBER"/>
    <property type="match status" value="1"/>
</dbReference>
<accession>A0AAD1Y950</accession>
<evidence type="ECO:0000313" key="8">
    <source>
        <dbReference type="Proteomes" id="UP001295684"/>
    </source>
</evidence>
<feature type="transmembrane region" description="Helical" evidence="6">
    <location>
        <begin position="373"/>
        <end position="392"/>
    </location>
</feature>
<evidence type="ECO:0000256" key="3">
    <source>
        <dbReference type="ARBA" id="ARBA00022989"/>
    </source>
</evidence>
<gene>
    <name evidence="7" type="ORF">ECRASSUSDP1_LOCUS28472</name>
</gene>
<feature type="transmembrane region" description="Helical" evidence="6">
    <location>
        <begin position="235"/>
        <end position="257"/>
    </location>
</feature>
<feature type="transmembrane region" description="Helical" evidence="6">
    <location>
        <begin position="428"/>
        <end position="450"/>
    </location>
</feature>
<name>A0AAD1Y950_EUPCR</name>
<feature type="transmembrane region" description="Helical" evidence="6">
    <location>
        <begin position="202"/>
        <end position="223"/>
    </location>
</feature>
<dbReference type="GO" id="GO:0016020">
    <property type="term" value="C:membrane"/>
    <property type="evidence" value="ECO:0007669"/>
    <property type="project" value="UniProtKB-SubCell"/>
</dbReference>
<reference evidence="7" key="1">
    <citation type="submission" date="2023-07" db="EMBL/GenBank/DDBJ databases">
        <authorList>
            <consortium name="AG Swart"/>
            <person name="Singh M."/>
            <person name="Singh A."/>
            <person name="Seah K."/>
            <person name="Emmerich C."/>
        </authorList>
    </citation>
    <scope>NUCLEOTIDE SEQUENCE</scope>
    <source>
        <strain evidence="7">DP1</strain>
    </source>
</reference>
<keyword evidence="4 6" id="KW-0472">Membrane</keyword>
<feature type="compositionally biased region" description="Basic and acidic residues" evidence="5">
    <location>
        <begin position="1"/>
        <end position="15"/>
    </location>
</feature>
<feature type="transmembrane region" description="Helical" evidence="6">
    <location>
        <begin position="148"/>
        <end position="166"/>
    </location>
</feature>
<feature type="transmembrane region" description="Helical" evidence="6">
    <location>
        <begin position="462"/>
        <end position="482"/>
    </location>
</feature>
<dbReference type="GO" id="GO:0022857">
    <property type="term" value="F:transmembrane transporter activity"/>
    <property type="evidence" value="ECO:0007669"/>
    <property type="project" value="InterPro"/>
</dbReference>
<feature type="transmembrane region" description="Helical" evidence="6">
    <location>
        <begin position="488"/>
        <end position="506"/>
    </location>
</feature>
<feature type="transmembrane region" description="Helical" evidence="6">
    <location>
        <begin position="404"/>
        <end position="422"/>
    </location>
</feature>
<feature type="transmembrane region" description="Helical" evidence="6">
    <location>
        <begin position="64"/>
        <end position="84"/>
    </location>
</feature>
<feature type="transmembrane region" description="Helical" evidence="6">
    <location>
        <begin position="263"/>
        <end position="282"/>
    </location>
</feature>
<dbReference type="Gene3D" id="1.20.1250.20">
    <property type="entry name" value="MFS general substrate transporter like domains"/>
    <property type="match status" value="1"/>
</dbReference>
<evidence type="ECO:0000256" key="2">
    <source>
        <dbReference type="ARBA" id="ARBA00022692"/>
    </source>
</evidence>
<sequence length="572" mass="64630">MEVKKKEINNSEKKIMLKGRKKKKGSSSERDVNTTSSSERKSIVTSVTLDGAFDYVKGNGTAPLFFGIFFAVSCGLNALSLYQIPFMTKMPDFECRNSSSANWEACTVETVCANTQEGFETRYDWSSETTIDNWITRLGLECVDSSKIGIIGSLFFLGFVLGAGFLLRLADIKGRKPILMASLIVSLFFGVGYLFVQNIYHIYILTFINGIVGSVRISCSYMYEMEMIPESMKKNINLLSGTMDSLCVIFIAFFYYCTRYGNGILQIYIVFTVIVLVIMTQIPETPRFLYSTKQWDRLHKCFDLFAKMNRGNALTVKFDQEDHEVEDENGKIRPPLCEDRRRVINLIAMVFNWCVCSFSFYVLGFFVKYFKGNMYTNACIMGIADVLANVTLRAAQQCLSTKKGFVISFSWVFLFTIIYFFIQDEVSLVPIIVLCMRFGVTFAFSSSYFGNQEYFESHYLSTVFGICNVFARSSTIFAPIVVEMIPQPIVLITIFTLASAITSTVLKRQTEGSFQTSGKKGNIPFVEGSAVEGRDVDSGLEQREVEGIDEVRKEVFLLEDDDEEDQSNNAGK</sequence>
<feature type="transmembrane region" description="Helical" evidence="6">
    <location>
        <begin position="178"/>
        <end position="196"/>
    </location>
</feature>
<feature type="compositionally biased region" description="Basic residues" evidence="5">
    <location>
        <begin position="16"/>
        <end position="25"/>
    </location>
</feature>
<proteinExistence type="predicted"/>
<organism evidence="7 8">
    <name type="scientific">Euplotes crassus</name>
    <dbReference type="NCBI Taxonomy" id="5936"/>
    <lineage>
        <taxon>Eukaryota</taxon>
        <taxon>Sar</taxon>
        <taxon>Alveolata</taxon>
        <taxon>Ciliophora</taxon>
        <taxon>Intramacronucleata</taxon>
        <taxon>Spirotrichea</taxon>
        <taxon>Hypotrichia</taxon>
        <taxon>Euplotida</taxon>
        <taxon>Euplotidae</taxon>
        <taxon>Moneuplotes</taxon>
    </lineage>
</organism>